<comment type="similarity">
    <text evidence="2">Belongs to the bacterial solute-binding protein 5 family.</text>
</comment>
<dbReference type="CDD" id="cd08512">
    <property type="entry name" value="PBP2_NikA_DppA_OppA_like_7"/>
    <property type="match status" value="1"/>
</dbReference>
<feature type="chain" id="PRO_5039104542" evidence="5">
    <location>
        <begin position="19"/>
        <end position="539"/>
    </location>
</feature>
<keyword evidence="3" id="KW-0813">Transport</keyword>
<comment type="subcellular location">
    <subcellularLocation>
        <location evidence="1">Cell envelope</location>
    </subcellularLocation>
</comment>
<evidence type="ECO:0000259" key="6">
    <source>
        <dbReference type="Pfam" id="PF00496"/>
    </source>
</evidence>
<keyword evidence="8" id="KW-1185">Reference proteome</keyword>
<dbReference type="RefSeq" id="WP_132329089.1">
    <property type="nucleotide sequence ID" value="NZ_SMJZ01000004.1"/>
</dbReference>
<dbReference type="GO" id="GO:0015833">
    <property type="term" value="P:peptide transport"/>
    <property type="evidence" value="ECO:0007669"/>
    <property type="project" value="TreeGrafter"/>
</dbReference>
<proteinExistence type="inferred from homology"/>
<dbReference type="GO" id="GO:1904680">
    <property type="term" value="F:peptide transmembrane transporter activity"/>
    <property type="evidence" value="ECO:0007669"/>
    <property type="project" value="TreeGrafter"/>
</dbReference>
<feature type="signal peptide" evidence="5">
    <location>
        <begin position="1"/>
        <end position="18"/>
    </location>
</feature>
<organism evidence="7 8">
    <name type="scientific">Nonomuraea longispora</name>
    <dbReference type="NCBI Taxonomy" id="1848320"/>
    <lineage>
        <taxon>Bacteria</taxon>
        <taxon>Bacillati</taxon>
        <taxon>Actinomycetota</taxon>
        <taxon>Actinomycetes</taxon>
        <taxon>Streptosporangiales</taxon>
        <taxon>Streptosporangiaceae</taxon>
        <taxon>Nonomuraea</taxon>
    </lineage>
</organism>
<accession>A0A4R4NP45</accession>
<dbReference type="InterPro" id="IPR000914">
    <property type="entry name" value="SBP_5_dom"/>
</dbReference>
<dbReference type="PANTHER" id="PTHR30290">
    <property type="entry name" value="PERIPLASMIC BINDING COMPONENT OF ABC TRANSPORTER"/>
    <property type="match status" value="1"/>
</dbReference>
<dbReference type="OrthoDB" id="3225986at2"/>
<dbReference type="PIRSF" id="PIRSF002741">
    <property type="entry name" value="MppA"/>
    <property type="match status" value="1"/>
</dbReference>
<gene>
    <name evidence="7" type="ORF">E1267_02160</name>
</gene>
<dbReference type="InterPro" id="IPR039424">
    <property type="entry name" value="SBP_5"/>
</dbReference>
<name>A0A4R4NP45_9ACTN</name>
<dbReference type="SUPFAM" id="SSF53850">
    <property type="entry name" value="Periplasmic binding protein-like II"/>
    <property type="match status" value="1"/>
</dbReference>
<keyword evidence="4 5" id="KW-0732">Signal</keyword>
<dbReference type="InterPro" id="IPR030678">
    <property type="entry name" value="Peptide/Ni-bd"/>
</dbReference>
<evidence type="ECO:0000313" key="8">
    <source>
        <dbReference type="Proteomes" id="UP000295157"/>
    </source>
</evidence>
<dbReference type="Gene3D" id="3.90.76.10">
    <property type="entry name" value="Dipeptide-binding Protein, Domain 1"/>
    <property type="match status" value="1"/>
</dbReference>
<feature type="domain" description="Solute-binding protein family 5" evidence="6">
    <location>
        <begin position="94"/>
        <end position="453"/>
    </location>
</feature>
<sequence length="539" mass="57980">MRLRTIAAISAAGSCALALTGCTADKLGVVGPTARVGDTSPLQVSFASAPASLDPAKSCTGEDRQLLNSLYARLVDFGAKRGPEGTTQIDYTTIMPYLAKSWDTSEDGKTYVFKLQTGWKFPSGAPMDAEAVEFSLERTLTMGQCGSSILNDLYTDPPLIKDIDAPDHETVVIKLNQPDPQVLAALADTSGGIVDPTLVEANGGVKANEGNAWMDSHAAGGGAYVLSSYSAGTSAVLKANPTYGGLPPESEEIQITWVTSPSTQLLNVENGTTDIAFGLSGSALNSLKSKQNVKVVAYDDTQSMVMTMPNNREPWTNRDLREAVVKAIPAQDIIKNVLYGFGKQYYGPIPPSMPGYSEEHGQPVPANVEEAKKLVDKSGVKTPINVTLDILAGDQNQKALSTVIQSALKQIGINITVRTLTSSAWNDAVYNGKSQATLRFDGPALANAGYYLQYDEACSSVGTFNTGYICVRANTPLLDEARKTSDEAERDRLYAQLTKNWVEAYPRVTLYQSLTPFVLSTSVRKFHFSSSYDMRTWAK</sequence>
<dbReference type="GO" id="GO:0042597">
    <property type="term" value="C:periplasmic space"/>
    <property type="evidence" value="ECO:0007669"/>
    <property type="project" value="UniProtKB-ARBA"/>
</dbReference>
<dbReference type="Gene3D" id="3.40.190.10">
    <property type="entry name" value="Periplasmic binding protein-like II"/>
    <property type="match status" value="1"/>
</dbReference>
<dbReference type="Gene3D" id="3.10.105.10">
    <property type="entry name" value="Dipeptide-binding Protein, Domain 3"/>
    <property type="match status" value="1"/>
</dbReference>
<reference evidence="7 8" key="1">
    <citation type="submission" date="2019-02" db="EMBL/GenBank/DDBJ databases">
        <title>Draft genome sequences of novel Actinobacteria.</title>
        <authorList>
            <person name="Sahin N."/>
            <person name="Ay H."/>
            <person name="Saygin H."/>
        </authorList>
    </citation>
    <scope>NUCLEOTIDE SEQUENCE [LARGE SCALE GENOMIC DNA]</scope>
    <source>
        <strain evidence="7 8">KC201</strain>
    </source>
</reference>
<dbReference type="GO" id="GO:0030313">
    <property type="term" value="C:cell envelope"/>
    <property type="evidence" value="ECO:0007669"/>
    <property type="project" value="UniProtKB-SubCell"/>
</dbReference>
<evidence type="ECO:0000256" key="4">
    <source>
        <dbReference type="ARBA" id="ARBA00022729"/>
    </source>
</evidence>
<dbReference type="PROSITE" id="PS51257">
    <property type="entry name" value="PROKAR_LIPOPROTEIN"/>
    <property type="match status" value="1"/>
</dbReference>
<dbReference type="Proteomes" id="UP000295157">
    <property type="component" value="Unassembled WGS sequence"/>
</dbReference>
<evidence type="ECO:0000313" key="7">
    <source>
        <dbReference type="EMBL" id="TDC11019.1"/>
    </source>
</evidence>
<dbReference type="EMBL" id="SMJZ01000004">
    <property type="protein sequence ID" value="TDC11019.1"/>
    <property type="molecule type" value="Genomic_DNA"/>
</dbReference>
<evidence type="ECO:0000256" key="1">
    <source>
        <dbReference type="ARBA" id="ARBA00004196"/>
    </source>
</evidence>
<evidence type="ECO:0000256" key="5">
    <source>
        <dbReference type="SAM" id="SignalP"/>
    </source>
</evidence>
<dbReference type="PANTHER" id="PTHR30290:SF10">
    <property type="entry name" value="PERIPLASMIC OLIGOPEPTIDE-BINDING PROTEIN-RELATED"/>
    <property type="match status" value="1"/>
</dbReference>
<dbReference type="AlphaFoldDB" id="A0A4R4NP45"/>
<evidence type="ECO:0000256" key="3">
    <source>
        <dbReference type="ARBA" id="ARBA00022448"/>
    </source>
</evidence>
<dbReference type="GO" id="GO:0043190">
    <property type="term" value="C:ATP-binding cassette (ABC) transporter complex"/>
    <property type="evidence" value="ECO:0007669"/>
    <property type="project" value="InterPro"/>
</dbReference>
<comment type="caution">
    <text evidence="7">The sequence shown here is derived from an EMBL/GenBank/DDBJ whole genome shotgun (WGS) entry which is preliminary data.</text>
</comment>
<evidence type="ECO:0000256" key="2">
    <source>
        <dbReference type="ARBA" id="ARBA00005695"/>
    </source>
</evidence>
<dbReference type="Pfam" id="PF00496">
    <property type="entry name" value="SBP_bac_5"/>
    <property type="match status" value="1"/>
</dbReference>
<protein>
    <submittedName>
        <fullName evidence="7">ABC transporter substrate-binding protein</fullName>
    </submittedName>
</protein>